<proteinExistence type="predicted"/>
<name>A0A089NX63_9HYPH</name>
<feature type="region of interest" description="Disordered" evidence="1">
    <location>
        <begin position="26"/>
        <end position="92"/>
    </location>
</feature>
<sequence>MTKWEAKGLLVLTADGLVDVEATEWNLDQRPETYRGGKAHRPIHKAPEEEPDPRERVESKGRREPPAEPAPGRQQIPMRPGDPDRSDDYDADAHDLPTAQAIRRKENFLGLYRRQEVLKNDKRLVDRAMAEALFFDKAREFRDALMAWPARVAIEMADEIRVDPGTGKVDFRSLTMVLSAYVHKLLSEMGEPEQPEWKAGQ</sequence>
<reference evidence="2 3" key="1">
    <citation type="journal article" date="2014" name="PLoS ONE">
        <title>Genome Information of Methylobacterium oryzae, a Plant-Probiotic Methylotroph in the Phyllosphere.</title>
        <authorList>
            <person name="Kwak M.J."/>
            <person name="Jeong H."/>
            <person name="Madhaiyan M."/>
            <person name="Lee Y."/>
            <person name="Sa T.M."/>
            <person name="Oh T.K."/>
            <person name="Kim J.F."/>
        </authorList>
    </citation>
    <scope>NUCLEOTIDE SEQUENCE [LARGE SCALE GENOMIC DNA]</scope>
    <source>
        <strain evidence="2 3">CBMB20</strain>
    </source>
</reference>
<dbReference type="Proteomes" id="UP000029492">
    <property type="component" value="Chromosome"/>
</dbReference>
<dbReference type="HOGENOM" id="CLU_117594_0_0_5"/>
<gene>
    <name evidence="2" type="ORF">MOC_3410</name>
</gene>
<evidence type="ECO:0000313" key="3">
    <source>
        <dbReference type="Proteomes" id="UP000029492"/>
    </source>
</evidence>
<dbReference type="AlphaFoldDB" id="A0A089NX63"/>
<organism evidence="2 3">
    <name type="scientific">Methylobacterium oryzae CBMB20</name>
    <dbReference type="NCBI Taxonomy" id="693986"/>
    <lineage>
        <taxon>Bacteria</taxon>
        <taxon>Pseudomonadati</taxon>
        <taxon>Pseudomonadota</taxon>
        <taxon>Alphaproteobacteria</taxon>
        <taxon>Hyphomicrobiales</taxon>
        <taxon>Methylobacteriaceae</taxon>
        <taxon>Methylobacterium</taxon>
    </lineage>
</organism>
<evidence type="ECO:0000256" key="1">
    <source>
        <dbReference type="SAM" id="MobiDB-lite"/>
    </source>
</evidence>
<accession>A0A089NX63</accession>
<dbReference type="EMBL" id="CP003811">
    <property type="protein sequence ID" value="AIQ91165.1"/>
    <property type="molecule type" value="Genomic_DNA"/>
</dbReference>
<protein>
    <submittedName>
        <fullName evidence="2">Protein of unassigned function</fullName>
    </submittedName>
</protein>
<dbReference type="STRING" id="693986.MOC_3410"/>
<keyword evidence="3" id="KW-1185">Reference proteome</keyword>
<dbReference type="KEGG" id="mor:MOC_3410"/>
<feature type="compositionally biased region" description="Basic and acidic residues" evidence="1">
    <location>
        <begin position="81"/>
        <end position="92"/>
    </location>
</feature>
<dbReference type="eggNOG" id="ENOG502Z8CS">
    <property type="taxonomic scope" value="Bacteria"/>
</dbReference>
<evidence type="ECO:0000313" key="2">
    <source>
        <dbReference type="EMBL" id="AIQ91165.1"/>
    </source>
</evidence>
<feature type="compositionally biased region" description="Basic and acidic residues" evidence="1">
    <location>
        <begin position="45"/>
        <end position="66"/>
    </location>
</feature>